<dbReference type="Pfam" id="PF04445">
    <property type="entry name" value="SAM_MT"/>
    <property type="match status" value="1"/>
</dbReference>
<dbReference type="GO" id="GO:0008990">
    <property type="term" value="F:rRNA (guanine-N2-)-methyltransferase activity"/>
    <property type="evidence" value="ECO:0007669"/>
    <property type="project" value="InterPro"/>
</dbReference>
<dbReference type="InterPro" id="IPR029063">
    <property type="entry name" value="SAM-dependent_MTases_sf"/>
</dbReference>
<dbReference type="Proteomes" id="UP000055590">
    <property type="component" value="Chromosome"/>
</dbReference>
<accession>A0A0K1PH02</accession>
<name>A0A0K1PH02_9BACT</name>
<protein>
    <submittedName>
        <fullName evidence="1">Protein-L-isoD(D-D) O-methyltransferase</fullName>
    </submittedName>
</protein>
<dbReference type="EMBL" id="CP012332">
    <property type="protein sequence ID" value="AKU92399.1"/>
    <property type="molecule type" value="Genomic_DNA"/>
</dbReference>
<evidence type="ECO:0000313" key="2">
    <source>
        <dbReference type="Proteomes" id="UP000055590"/>
    </source>
</evidence>
<proteinExistence type="predicted"/>
<dbReference type="AlphaFoldDB" id="A0A0K1PH02"/>
<evidence type="ECO:0000313" key="1">
    <source>
        <dbReference type="EMBL" id="AKU92399.1"/>
    </source>
</evidence>
<dbReference type="STRING" id="1391653.AKJ08_2786"/>
<keyword evidence="1" id="KW-0808">Transferase</keyword>
<dbReference type="SUPFAM" id="SSF53335">
    <property type="entry name" value="S-adenosyl-L-methionine-dependent methyltransferases"/>
    <property type="match status" value="1"/>
</dbReference>
<dbReference type="PANTHER" id="PTHR36112:SF1">
    <property type="entry name" value="RIBOSOMAL RNA SMALL SUBUNIT METHYLTRANSFERASE J"/>
    <property type="match status" value="1"/>
</dbReference>
<gene>
    <name evidence="1" type="ORF">AKJ08_2786</name>
</gene>
<sequence length="243" mass="25780">MAGALGLGFEPRNAGLDELASRCGASAVLVVSQRDRAIWLPDGTPAFRFHGGMAVLRIRRMIAGEIDPLVVACDLRPGDRVVDATAGACADALVLAHAVGPEGSVLALESSPFLHAVTSFGVRTRRFGEEAIDAALDRMEVAQGPHLELLASMPTASADVVYFDPMFKSATKAPPGFEVLRALADYTPLTAEALREARRVARRRLVVQDRRGSGELERLGIPEAPVMGRTAPVRFGVLEVGSG</sequence>
<dbReference type="PANTHER" id="PTHR36112">
    <property type="entry name" value="RIBOSOMAL RNA SMALL SUBUNIT METHYLTRANSFERASE J"/>
    <property type="match status" value="1"/>
</dbReference>
<keyword evidence="2" id="KW-1185">Reference proteome</keyword>
<reference evidence="1 2" key="1">
    <citation type="submission" date="2015-08" db="EMBL/GenBank/DDBJ databases">
        <authorList>
            <person name="Babu N.S."/>
            <person name="Beckwith C.J."/>
            <person name="Beseler K.G."/>
            <person name="Brison A."/>
            <person name="Carone J.V."/>
            <person name="Caskin T.P."/>
            <person name="Diamond M."/>
            <person name="Durham M.E."/>
            <person name="Foxe J.M."/>
            <person name="Go M."/>
            <person name="Henderson B.A."/>
            <person name="Jones I.B."/>
            <person name="McGettigan J.A."/>
            <person name="Micheletti S.J."/>
            <person name="Nasrallah M.E."/>
            <person name="Ortiz D."/>
            <person name="Piller C.R."/>
            <person name="Privatt S.R."/>
            <person name="Schneider S.L."/>
            <person name="Sharp S."/>
            <person name="Smith T.C."/>
            <person name="Stanton J.D."/>
            <person name="Ullery H.E."/>
            <person name="Wilson R.J."/>
            <person name="Serrano M.G."/>
            <person name="Buck G."/>
            <person name="Lee V."/>
            <person name="Wang Y."/>
            <person name="Carvalho R."/>
            <person name="Voegtly L."/>
            <person name="Shi R."/>
            <person name="Duckworth R."/>
            <person name="Johnson A."/>
            <person name="Loviza R."/>
            <person name="Walstead R."/>
            <person name="Shah Z."/>
            <person name="Kiflezghi M."/>
            <person name="Wade K."/>
            <person name="Ball S.L."/>
            <person name="Bradley K.W."/>
            <person name="Asai D.J."/>
            <person name="Bowman C.A."/>
            <person name="Russell D.A."/>
            <person name="Pope W.H."/>
            <person name="Jacobs-Sera D."/>
            <person name="Hendrix R.W."/>
            <person name="Hatfull G.F."/>
        </authorList>
    </citation>
    <scope>NUCLEOTIDE SEQUENCE [LARGE SCALE GENOMIC DNA]</scope>
    <source>
        <strain evidence="1 2">DSM 27710</strain>
    </source>
</reference>
<dbReference type="Gene3D" id="3.40.50.150">
    <property type="entry name" value="Vaccinia Virus protein VP39"/>
    <property type="match status" value="1"/>
</dbReference>
<dbReference type="InterPro" id="IPR007536">
    <property type="entry name" value="16SrRNA_methylTrfase_J"/>
</dbReference>
<keyword evidence="1" id="KW-0489">Methyltransferase</keyword>
<organism evidence="1 2">
    <name type="scientific">Vulgatibacter incomptus</name>
    <dbReference type="NCBI Taxonomy" id="1391653"/>
    <lineage>
        <taxon>Bacteria</taxon>
        <taxon>Pseudomonadati</taxon>
        <taxon>Myxococcota</taxon>
        <taxon>Myxococcia</taxon>
        <taxon>Myxococcales</taxon>
        <taxon>Cystobacterineae</taxon>
        <taxon>Vulgatibacteraceae</taxon>
        <taxon>Vulgatibacter</taxon>
    </lineage>
</organism>
<dbReference type="KEGG" id="vin:AKJ08_2786"/>